<keyword evidence="5" id="KW-1185">Reference proteome</keyword>
<sequence length="185" mass="18838">MSDPNAPQDPYAAGREPEQPGTSGGSTPRDTPPAYGSQPPPYGSPPPAYGSQPPAYGSQPPAYGSQPPAYGSQPPAYGSQPQYGAGDYYGGPGTYPKNSLAVWSLVLALVGFFICSFFTGIPAIIVGNKAKRAAAEGQANNPGLATAGIVIGWIVTVLGVLVAIGVIALLASGNWDSTMNYDSGF</sequence>
<keyword evidence="2" id="KW-0472">Membrane</keyword>
<reference evidence="4 5" key="1">
    <citation type="submission" date="2020-04" db="EMBL/GenBank/DDBJ databases">
        <title>Sequencing and Assembly of C. fimi.</title>
        <authorList>
            <person name="Ramsey A.R."/>
        </authorList>
    </citation>
    <scope>NUCLEOTIDE SEQUENCE [LARGE SCALE GENOMIC DNA]</scope>
    <source>
        <strain evidence="4 5">SB</strain>
    </source>
</reference>
<protein>
    <submittedName>
        <fullName evidence="4">DUF4190 domain-containing protein</fullName>
    </submittedName>
</protein>
<evidence type="ECO:0000259" key="3">
    <source>
        <dbReference type="Pfam" id="PF13828"/>
    </source>
</evidence>
<feature type="compositionally biased region" description="Pro residues" evidence="1">
    <location>
        <begin position="38"/>
        <end position="48"/>
    </location>
</feature>
<dbReference type="Pfam" id="PF13828">
    <property type="entry name" value="DUF4190"/>
    <property type="match status" value="1"/>
</dbReference>
<dbReference type="InterPro" id="IPR025241">
    <property type="entry name" value="DUF4190"/>
</dbReference>
<gene>
    <name evidence="4" type="ORF">HIR71_10860</name>
</gene>
<organism evidence="4 5">
    <name type="scientific">Cellulomonas fimi</name>
    <dbReference type="NCBI Taxonomy" id="1708"/>
    <lineage>
        <taxon>Bacteria</taxon>
        <taxon>Bacillati</taxon>
        <taxon>Actinomycetota</taxon>
        <taxon>Actinomycetes</taxon>
        <taxon>Micrococcales</taxon>
        <taxon>Cellulomonadaceae</taxon>
        <taxon>Cellulomonas</taxon>
    </lineage>
</organism>
<feature type="domain" description="DUF4190" evidence="3">
    <location>
        <begin position="100"/>
        <end position="161"/>
    </location>
</feature>
<proteinExistence type="predicted"/>
<accession>A0A7Y0LZ09</accession>
<evidence type="ECO:0000256" key="1">
    <source>
        <dbReference type="SAM" id="MobiDB-lite"/>
    </source>
</evidence>
<comment type="caution">
    <text evidence="4">The sequence shown here is derived from an EMBL/GenBank/DDBJ whole genome shotgun (WGS) entry which is preliminary data.</text>
</comment>
<dbReference type="Proteomes" id="UP000562124">
    <property type="component" value="Unassembled WGS sequence"/>
</dbReference>
<keyword evidence="2" id="KW-0812">Transmembrane</keyword>
<dbReference type="AlphaFoldDB" id="A0A7Y0LZ09"/>
<name>A0A7Y0LZ09_CELFI</name>
<keyword evidence="2" id="KW-1133">Transmembrane helix</keyword>
<feature type="region of interest" description="Disordered" evidence="1">
    <location>
        <begin position="1"/>
        <end position="77"/>
    </location>
</feature>
<evidence type="ECO:0000256" key="2">
    <source>
        <dbReference type="SAM" id="Phobius"/>
    </source>
</evidence>
<evidence type="ECO:0000313" key="5">
    <source>
        <dbReference type="Proteomes" id="UP000562124"/>
    </source>
</evidence>
<evidence type="ECO:0000313" key="4">
    <source>
        <dbReference type="EMBL" id="NMR20710.1"/>
    </source>
</evidence>
<dbReference type="EMBL" id="JABCJJ010000016">
    <property type="protein sequence ID" value="NMR20710.1"/>
    <property type="molecule type" value="Genomic_DNA"/>
</dbReference>
<feature type="transmembrane region" description="Helical" evidence="2">
    <location>
        <begin position="100"/>
        <end position="126"/>
    </location>
</feature>
<feature type="transmembrane region" description="Helical" evidence="2">
    <location>
        <begin position="147"/>
        <end position="171"/>
    </location>
</feature>
<dbReference type="RefSeq" id="WP_169325089.1">
    <property type="nucleotide sequence ID" value="NZ_JABCJJ010000016.1"/>
</dbReference>